<name>A0A2I0QT70_9BACI</name>
<comment type="caution">
    <text evidence="1">The sequence shown here is derived from an EMBL/GenBank/DDBJ whole genome shotgun (WGS) entry which is preliminary data.</text>
</comment>
<proteinExistence type="predicted"/>
<dbReference type="AlphaFoldDB" id="A0A2I0QT70"/>
<dbReference type="EMBL" id="PJNH01000003">
    <property type="protein sequence ID" value="PKR77541.1"/>
    <property type="molecule type" value="Genomic_DNA"/>
</dbReference>
<dbReference type="OrthoDB" id="2943863at2"/>
<evidence type="ECO:0000313" key="1">
    <source>
        <dbReference type="EMBL" id="PKR77541.1"/>
    </source>
</evidence>
<evidence type="ECO:0000313" key="2">
    <source>
        <dbReference type="Proteomes" id="UP000243524"/>
    </source>
</evidence>
<accession>A0A2I0QT70</accession>
<keyword evidence="2" id="KW-1185">Reference proteome</keyword>
<reference evidence="1 2" key="1">
    <citation type="submission" date="2017-06" db="EMBL/GenBank/DDBJ databases">
        <title>the draft geome sequence of Illustriluteabacillus marina B3227.</title>
        <authorList>
            <person name="He R.-H."/>
            <person name="Du Z.-J."/>
        </authorList>
    </citation>
    <scope>NUCLEOTIDE SEQUENCE [LARGE SCALE GENOMIC DNA]</scope>
    <source>
        <strain evidence="1 2">B3227</strain>
    </source>
</reference>
<sequence length="104" mass="12160">MYDMCKNNKLHMVTLETNDGKYVEGIVDEYDKEGVTLIMPSGDMENQERVWFGGGFGGPGYGPGFGPGYGAGFGYGRYPRRFRRFRRQRFPFFGLRRFFFPFFY</sequence>
<organism evidence="1 2">
    <name type="scientific">Halalkalibacillus sediminis</name>
    <dbReference type="NCBI Taxonomy" id="2018042"/>
    <lineage>
        <taxon>Bacteria</taxon>
        <taxon>Bacillati</taxon>
        <taxon>Bacillota</taxon>
        <taxon>Bacilli</taxon>
        <taxon>Bacillales</taxon>
        <taxon>Bacillaceae</taxon>
        <taxon>Halalkalibacillus</taxon>
    </lineage>
</organism>
<protein>
    <submittedName>
        <fullName evidence="1">Uncharacterized protein</fullName>
    </submittedName>
</protein>
<dbReference type="Proteomes" id="UP000243524">
    <property type="component" value="Unassembled WGS sequence"/>
</dbReference>
<gene>
    <name evidence="1" type="ORF">CEY16_11205</name>
</gene>